<sequence>MKVYWTEDADRDRAQIYDYIAQDNLDAAVRLDQTFSAAAQRLAEFPFLGRRGILPETRELHPHENYRLVYDIRDDEIFILTIIHTSRQWPLQ</sequence>
<accession>A0A964E6D9</accession>
<evidence type="ECO:0000313" key="3">
    <source>
        <dbReference type="EMBL" id="MCB8883484.1"/>
    </source>
</evidence>
<comment type="similarity">
    <text evidence="1">Belongs to the RelE toxin family.</text>
</comment>
<comment type="caution">
    <text evidence="3">The sequence shown here is derived from an EMBL/GenBank/DDBJ whole genome shotgun (WGS) entry which is preliminary data.</text>
</comment>
<dbReference type="InterPro" id="IPR035093">
    <property type="entry name" value="RelE/ParE_toxin_dom_sf"/>
</dbReference>
<gene>
    <name evidence="3" type="ORF">ACELLULO517_24765</name>
</gene>
<protein>
    <submittedName>
        <fullName evidence="3">Type II toxin-antitoxin system RelE/ParE family toxin</fullName>
    </submittedName>
</protein>
<dbReference type="AlphaFoldDB" id="A0A964E6D9"/>
<dbReference type="Gene3D" id="3.30.2310.20">
    <property type="entry name" value="RelE-like"/>
    <property type="match status" value="1"/>
</dbReference>
<dbReference type="RefSeq" id="WP_227310136.1">
    <property type="nucleotide sequence ID" value="NZ_JAESVA010000013.1"/>
</dbReference>
<dbReference type="InterPro" id="IPR007712">
    <property type="entry name" value="RelE/ParE_toxin"/>
</dbReference>
<dbReference type="InterPro" id="IPR051803">
    <property type="entry name" value="TA_system_RelE-like_toxin"/>
</dbReference>
<dbReference type="NCBIfam" id="TIGR02385">
    <property type="entry name" value="RelE_StbE"/>
    <property type="match status" value="1"/>
</dbReference>
<dbReference type="PANTHER" id="PTHR33755">
    <property type="entry name" value="TOXIN PARE1-RELATED"/>
    <property type="match status" value="1"/>
</dbReference>
<evidence type="ECO:0000313" key="4">
    <source>
        <dbReference type="Proteomes" id="UP000721844"/>
    </source>
</evidence>
<reference evidence="3 4" key="1">
    <citation type="journal article" date="2021" name="Microorganisms">
        <title>Acidisoma silvae sp. nov. and Acidisomacellulosilytica sp. nov., Two Acidophilic Bacteria Isolated from Decaying Wood, Hydrolyzing Cellulose and Producing Poly-3-hydroxybutyrate.</title>
        <authorList>
            <person name="Mieszkin S."/>
            <person name="Pouder E."/>
            <person name="Uroz S."/>
            <person name="Simon-Colin C."/>
            <person name="Alain K."/>
        </authorList>
    </citation>
    <scope>NUCLEOTIDE SEQUENCE [LARGE SCALE GENOMIC DNA]</scope>
    <source>
        <strain evidence="3 4">HW T5.17</strain>
    </source>
</reference>
<keyword evidence="4" id="KW-1185">Reference proteome</keyword>
<proteinExistence type="inferred from homology"/>
<name>A0A964E6D9_9PROT</name>
<evidence type="ECO:0000256" key="1">
    <source>
        <dbReference type="ARBA" id="ARBA00006226"/>
    </source>
</evidence>
<dbReference type="Pfam" id="PF05016">
    <property type="entry name" value="ParE_toxin"/>
    <property type="match status" value="1"/>
</dbReference>
<dbReference type="Proteomes" id="UP000721844">
    <property type="component" value="Unassembled WGS sequence"/>
</dbReference>
<keyword evidence="2" id="KW-1277">Toxin-antitoxin system</keyword>
<organism evidence="3 4">
    <name type="scientific">Acidisoma cellulosilyticum</name>
    <dbReference type="NCBI Taxonomy" id="2802395"/>
    <lineage>
        <taxon>Bacteria</taxon>
        <taxon>Pseudomonadati</taxon>
        <taxon>Pseudomonadota</taxon>
        <taxon>Alphaproteobacteria</taxon>
        <taxon>Acetobacterales</taxon>
        <taxon>Acidocellaceae</taxon>
        <taxon>Acidisoma</taxon>
    </lineage>
</organism>
<evidence type="ECO:0000256" key="2">
    <source>
        <dbReference type="ARBA" id="ARBA00022649"/>
    </source>
</evidence>
<dbReference type="EMBL" id="JAESVA010000013">
    <property type="protein sequence ID" value="MCB8883484.1"/>
    <property type="molecule type" value="Genomic_DNA"/>
</dbReference>